<dbReference type="Pfam" id="PF01925">
    <property type="entry name" value="TauE"/>
    <property type="match status" value="1"/>
</dbReference>
<keyword evidence="3" id="KW-0813">Transport</keyword>
<evidence type="ECO:0000256" key="2">
    <source>
        <dbReference type="ARBA" id="ARBA00009142"/>
    </source>
</evidence>
<feature type="transmembrane region" description="Helical" evidence="8">
    <location>
        <begin position="165"/>
        <end position="184"/>
    </location>
</feature>
<keyword evidence="7 8" id="KW-0472">Membrane</keyword>
<organism evidence="9 10">
    <name type="scientific">Pigmentiphaga aceris</name>
    <dbReference type="NCBI Taxonomy" id="1940612"/>
    <lineage>
        <taxon>Bacteria</taxon>
        <taxon>Pseudomonadati</taxon>
        <taxon>Pseudomonadota</taxon>
        <taxon>Betaproteobacteria</taxon>
        <taxon>Burkholderiales</taxon>
        <taxon>Alcaligenaceae</taxon>
        <taxon>Pigmentiphaga</taxon>
    </lineage>
</organism>
<reference evidence="9 10" key="1">
    <citation type="submission" date="2019-08" db="EMBL/GenBank/DDBJ databases">
        <title>Amphibian skin-associated Pigmentiphaga: genome sequence and occurrence across geography and hosts.</title>
        <authorList>
            <person name="Bletz M.C."/>
            <person name="Bunk B."/>
            <person name="Sproeer C."/>
            <person name="Biwer P."/>
            <person name="Reiter S."/>
            <person name="Rabemananjara F.C.E."/>
            <person name="Schulz S."/>
            <person name="Overmann J."/>
            <person name="Vences M."/>
        </authorList>
    </citation>
    <scope>NUCLEOTIDE SEQUENCE [LARGE SCALE GENOMIC DNA]</scope>
    <source>
        <strain evidence="9 10">Mada1488</strain>
    </source>
</reference>
<feature type="transmembrane region" description="Helical" evidence="8">
    <location>
        <begin position="37"/>
        <end position="61"/>
    </location>
</feature>
<sequence>MDTATLLLAALVFLLAGTVKGVVGLGLPTIAMGLLALGMPPATAAALLLVPSFVTNVWQIAPFKGIGVLLRRLAPLLIAASVGTIAGGLVFGAPAGTWASLALGITLVLYAVWGLAGRQFRVAEKHEAWTGVLVGLVTGVVTAATGVFVVPAVPYLQALGLSKNTLIQAMGISFTVSTLALAAMLSGTGSLSLPTILSSLLMLLPALLGVEIGKRIRHRMSPATFRLCFLLGLAALGSYMVYRAMG</sequence>
<evidence type="ECO:0000313" key="10">
    <source>
        <dbReference type="Proteomes" id="UP000325161"/>
    </source>
</evidence>
<dbReference type="InterPro" id="IPR002781">
    <property type="entry name" value="TM_pro_TauE-like"/>
</dbReference>
<dbReference type="PANTHER" id="PTHR30269:SF32">
    <property type="entry name" value="MEMBRANE TRANSPORTER PROTEIN-RELATED"/>
    <property type="match status" value="1"/>
</dbReference>
<dbReference type="InterPro" id="IPR052017">
    <property type="entry name" value="TSUP"/>
</dbReference>
<dbReference type="EMBL" id="CP043046">
    <property type="protein sequence ID" value="QEI06999.1"/>
    <property type="molecule type" value="Genomic_DNA"/>
</dbReference>
<keyword evidence="6 8" id="KW-1133">Transmembrane helix</keyword>
<feature type="transmembrane region" description="Helical" evidence="8">
    <location>
        <begin position="73"/>
        <end position="92"/>
    </location>
</feature>
<feature type="transmembrane region" description="Helical" evidence="8">
    <location>
        <begin position="224"/>
        <end position="242"/>
    </location>
</feature>
<keyword evidence="10" id="KW-1185">Reference proteome</keyword>
<evidence type="ECO:0000256" key="4">
    <source>
        <dbReference type="ARBA" id="ARBA00022475"/>
    </source>
</evidence>
<dbReference type="GO" id="GO:0005886">
    <property type="term" value="C:plasma membrane"/>
    <property type="evidence" value="ECO:0007669"/>
    <property type="project" value="UniProtKB-SubCell"/>
</dbReference>
<evidence type="ECO:0000313" key="9">
    <source>
        <dbReference type="EMBL" id="QEI06999.1"/>
    </source>
</evidence>
<proteinExistence type="inferred from homology"/>
<keyword evidence="4 8" id="KW-1003">Cell membrane</keyword>
<name>A0A5C0AX52_9BURK</name>
<dbReference type="Proteomes" id="UP000325161">
    <property type="component" value="Chromosome"/>
</dbReference>
<dbReference type="PANTHER" id="PTHR30269">
    <property type="entry name" value="TRANSMEMBRANE PROTEIN YFCA"/>
    <property type="match status" value="1"/>
</dbReference>
<protein>
    <recommendedName>
        <fullName evidence="8">Probable membrane transporter protein</fullName>
    </recommendedName>
</protein>
<dbReference type="RefSeq" id="WP_148816046.1">
    <property type="nucleotide sequence ID" value="NZ_CP043046.1"/>
</dbReference>
<feature type="transmembrane region" description="Helical" evidence="8">
    <location>
        <begin position="98"/>
        <end position="116"/>
    </location>
</feature>
<feature type="transmembrane region" description="Helical" evidence="8">
    <location>
        <begin position="191"/>
        <end position="212"/>
    </location>
</feature>
<evidence type="ECO:0000256" key="6">
    <source>
        <dbReference type="ARBA" id="ARBA00022989"/>
    </source>
</evidence>
<feature type="transmembrane region" description="Helical" evidence="8">
    <location>
        <begin position="128"/>
        <end position="153"/>
    </location>
</feature>
<dbReference type="OrthoDB" id="9800873at2"/>
<keyword evidence="5 8" id="KW-0812">Transmembrane</keyword>
<dbReference type="KEGG" id="pacr:FXN63_15000"/>
<evidence type="ECO:0000256" key="5">
    <source>
        <dbReference type="ARBA" id="ARBA00022692"/>
    </source>
</evidence>
<comment type="similarity">
    <text evidence="2 8">Belongs to the 4-toluene sulfonate uptake permease (TSUP) (TC 2.A.102) family.</text>
</comment>
<dbReference type="AlphaFoldDB" id="A0A5C0AX52"/>
<accession>A0A5C0AX52</accession>
<comment type="subcellular location">
    <subcellularLocation>
        <location evidence="1 8">Cell membrane</location>
        <topology evidence="1 8">Multi-pass membrane protein</topology>
    </subcellularLocation>
</comment>
<evidence type="ECO:0000256" key="7">
    <source>
        <dbReference type="ARBA" id="ARBA00023136"/>
    </source>
</evidence>
<evidence type="ECO:0000256" key="3">
    <source>
        <dbReference type="ARBA" id="ARBA00022448"/>
    </source>
</evidence>
<evidence type="ECO:0000256" key="8">
    <source>
        <dbReference type="RuleBase" id="RU363041"/>
    </source>
</evidence>
<evidence type="ECO:0000256" key="1">
    <source>
        <dbReference type="ARBA" id="ARBA00004651"/>
    </source>
</evidence>
<gene>
    <name evidence="9" type="ORF">FXN63_15000</name>
</gene>